<comment type="similarity">
    <text evidence="1 4">Belongs to the prefoldin subunit alpha family.</text>
</comment>
<dbReference type="STRING" id="183478.A0A364NA83"/>
<feature type="coiled-coil region" evidence="5">
    <location>
        <begin position="139"/>
        <end position="166"/>
    </location>
</feature>
<dbReference type="FunFam" id="1.10.287.370:FF:000001">
    <property type="entry name" value="Prefoldin subunit 3"/>
    <property type="match status" value="1"/>
</dbReference>
<dbReference type="Proteomes" id="UP000249619">
    <property type="component" value="Unassembled WGS sequence"/>
</dbReference>
<dbReference type="GO" id="GO:0016272">
    <property type="term" value="C:prefoldin complex"/>
    <property type="evidence" value="ECO:0007669"/>
    <property type="project" value="UniProtKB-UniRule"/>
</dbReference>
<accession>A0A364NA83</accession>
<comment type="subunit">
    <text evidence="2 4">Heterohexamer of two PFD-alpha type and four PFD-beta type subunits.</text>
</comment>
<evidence type="ECO:0000313" key="8">
    <source>
        <dbReference type="Proteomes" id="UP000249619"/>
    </source>
</evidence>
<evidence type="ECO:0000256" key="5">
    <source>
        <dbReference type="SAM" id="Coils"/>
    </source>
</evidence>
<reference evidence="8" key="1">
    <citation type="submission" date="2018-05" db="EMBL/GenBank/DDBJ databases">
        <title>Draft genome sequence of Stemphylium lycopersici strain CIDEFI 213.</title>
        <authorList>
            <person name="Medina R."/>
            <person name="Franco M.E.E."/>
            <person name="Lucentini C.G."/>
            <person name="Saparrat M.C.N."/>
            <person name="Balatti P.A."/>
        </authorList>
    </citation>
    <scope>NUCLEOTIDE SEQUENCE [LARGE SCALE GENOMIC DNA]</scope>
    <source>
        <strain evidence="8">CIDEFI 213</strain>
    </source>
</reference>
<dbReference type="GO" id="GO:0007021">
    <property type="term" value="P:tubulin complex assembly"/>
    <property type="evidence" value="ECO:0007669"/>
    <property type="project" value="TreeGrafter"/>
</dbReference>
<comment type="function">
    <text evidence="4">Binds specifically to cytosolic chaperonin (c-CPN) and transfers target proteins to it. Binds to nascent polypeptide chain and promotes folding in an environment in which there are many competing pathways for nonnative proteins.</text>
</comment>
<dbReference type="InterPro" id="IPR009053">
    <property type="entry name" value="Prefoldin"/>
</dbReference>
<protein>
    <recommendedName>
        <fullName evidence="4">Prefoldin subunit 3</fullName>
    </recommendedName>
</protein>
<sequence>MADVAKAGSEPATNPRGIPVAPFIDRVEDYVTDRSEVETTINNFKEMISKYQFMQQNTQRRAAGLKDKIPDIQKTLETVRFLASRKDDAEPLETTFELNDTLYAKAEVPPTDEVYLWLGANVMLAYPIPEAEELLQSKLATARHSLSTCEEDLDFLREQITTLEVAFARVYNWDVAQRRKEREGGESIEDKKRGSPNG</sequence>
<evidence type="ECO:0000256" key="3">
    <source>
        <dbReference type="ARBA" id="ARBA00023186"/>
    </source>
</evidence>
<dbReference type="GO" id="GO:0005737">
    <property type="term" value="C:cytoplasm"/>
    <property type="evidence" value="ECO:0007669"/>
    <property type="project" value="UniProtKB-ARBA"/>
</dbReference>
<dbReference type="OrthoDB" id="6375174at2759"/>
<dbReference type="SUPFAM" id="SSF46579">
    <property type="entry name" value="Prefoldin"/>
    <property type="match status" value="1"/>
</dbReference>
<comment type="caution">
    <text evidence="7">The sequence shown here is derived from an EMBL/GenBank/DDBJ whole genome shotgun (WGS) entry which is preliminary data.</text>
</comment>
<dbReference type="EMBL" id="QGDH01000024">
    <property type="protein sequence ID" value="RAR14225.1"/>
    <property type="molecule type" value="Genomic_DNA"/>
</dbReference>
<proteinExistence type="inferred from homology"/>
<keyword evidence="3 4" id="KW-0143">Chaperone</keyword>
<dbReference type="Pfam" id="PF02996">
    <property type="entry name" value="Prefoldin"/>
    <property type="match status" value="1"/>
</dbReference>
<evidence type="ECO:0000256" key="6">
    <source>
        <dbReference type="SAM" id="MobiDB-lite"/>
    </source>
</evidence>
<dbReference type="PANTHER" id="PTHR12409:SF0">
    <property type="entry name" value="PREFOLDIN SUBUNIT 3"/>
    <property type="match status" value="1"/>
</dbReference>
<dbReference type="GO" id="GO:0007017">
    <property type="term" value="P:microtubule-based process"/>
    <property type="evidence" value="ECO:0007669"/>
    <property type="project" value="TreeGrafter"/>
</dbReference>
<dbReference type="InterPro" id="IPR016655">
    <property type="entry name" value="PFD3"/>
</dbReference>
<dbReference type="AlphaFoldDB" id="A0A364NA83"/>
<keyword evidence="5" id="KW-0175">Coiled coil</keyword>
<keyword evidence="8" id="KW-1185">Reference proteome</keyword>
<dbReference type="GO" id="GO:0006457">
    <property type="term" value="P:protein folding"/>
    <property type="evidence" value="ECO:0007669"/>
    <property type="project" value="UniProtKB-UniRule"/>
</dbReference>
<dbReference type="Gene3D" id="1.10.287.370">
    <property type="match status" value="1"/>
</dbReference>
<organism evidence="7 8">
    <name type="scientific">Stemphylium lycopersici</name>
    <name type="common">Tomato gray leaf spot disease fungus</name>
    <name type="synonym">Thyrospora lycopersici</name>
    <dbReference type="NCBI Taxonomy" id="183478"/>
    <lineage>
        <taxon>Eukaryota</taxon>
        <taxon>Fungi</taxon>
        <taxon>Dikarya</taxon>
        <taxon>Ascomycota</taxon>
        <taxon>Pezizomycotina</taxon>
        <taxon>Dothideomycetes</taxon>
        <taxon>Pleosporomycetidae</taxon>
        <taxon>Pleosporales</taxon>
        <taxon>Pleosporineae</taxon>
        <taxon>Pleosporaceae</taxon>
        <taxon>Stemphylium</taxon>
    </lineage>
</organism>
<feature type="region of interest" description="Disordered" evidence="6">
    <location>
        <begin position="179"/>
        <end position="198"/>
    </location>
</feature>
<dbReference type="PIRSF" id="PIRSF016396">
    <property type="entry name" value="Prefoldin_subunit_3"/>
    <property type="match status" value="1"/>
</dbReference>
<gene>
    <name evidence="7" type="ORF">DDE83_002337</name>
</gene>
<evidence type="ECO:0000256" key="1">
    <source>
        <dbReference type="ARBA" id="ARBA00010048"/>
    </source>
</evidence>
<dbReference type="PANTHER" id="PTHR12409">
    <property type="entry name" value="PREFOLDIN SUBUNIT 3"/>
    <property type="match status" value="1"/>
</dbReference>
<dbReference type="GO" id="GO:0015631">
    <property type="term" value="F:tubulin binding"/>
    <property type="evidence" value="ECO:0007669"/>
    <property type="project" value="TreeGrafter"/>
</dbReference>
<name>A0A364NA83_STELY</name>
<dbReference type="CDD" id="cd23156">
    <property type="entry name" value="Prefoldin_3"/>
    <property type="match status" value="1"/>
</dbReference>
<dbReference type="InterPro" id="IPR004127">
    <property type="entry name" value="Prefoldin_subunit_alpha"/>
</dbReference>
<evidence type="ECO:0000313" key="7">
    <source>
        <dbReference type="EMBL" id="RAR14225.1"/>
    </source>
</evidence>
<evidence type="ECO:0000256" key="2">
    <source>
        <dbReference type="ARBA" id="ARBA00011695"/>
    </source>
</evidence>
<evidence type="ECO:0000256" key="4">
    <source>
        <dbReference type="PIRNR" id="PIRNR016396"/>
    </source>
</evidence>